<dbReference type="AlphaFoldDB" id="A0A4Y7TSG1"/>
<dbReference type="InterPro" id="IPR036388">
    <property type="entry name" value="WH-like_DNA-bd_sf"/>
</dbReference>
<accession>A0A4Y7TSG1</accession>
<proteinExistence type="inferred from homology"/>
<dbReference type="GO" id="GO:0003690">
    <property type="term" value="F:double-stranded DNA binding"/>
    <property type="evidence" value="ECO:0007669"/>
    <property type="project" value="InterPro"/>
</dbReference>
<dbReference type="GO" id="GO:0006368">
    <property type="term" value="P:transcription elongation by RNA polymerase II"/>
    <property type="evidence" value="ECO:0007669"/>
    <property type="project" value="TreeGrafter"/>
</dbReference>
<dbReference type="Gene3D" id="1.10.10.10">
    <property type="entry name" value="Winged helix-like DNA-binding domain superfamily/Winged helix DNA-binding domain"/>
    <property type="match status" value="1"/>
</dbReference>
<dbReference type="EMBL" id="QPFP01000004">
    <property type="protein sequence ID" value="TEB37096.1"/>
    <property type="molecule type" value="Genomic_DNA"/>
</dbReference>
<dbReference type="InterPro" id="IPR045114">
    <property type="entry name" value="Csn12-like"/>
</dbReference>
<evidence type="ECO:0000313" key="3">
    <source>
        <dbReference type="EMBL" id="TEB37096.1"/>
    </source>
</evidence>
<dbReference type="Proteomes" id="UP000298030">
    <property type="component" value="Unassembled WGS sequence"/>
</dbReference>
<dbReference type="InterPro" id="IPR000717">
    <property type="entry name" value="PCI_dom"/>
</dbReference>
<feature type="domain" description="PCI" evidence="2">
    <location>
        <begin position="213"/>
        <end position="421"/>
    </location>
</feature>
<protein>
    <recommendedName>
        <fullName evidence="2">PCI domain-containing protein</fullName>
    </recommendedName>
</protein>
<dbReference type="PROSITE" id="PS50250">
    <property type="entry name" value="PCI"/>
    <property type="match status" value="1"/>
</dbReference>
<dbReference type="GO" id="GO:0000973">
    <property type="term" value="P:post-transcriptional tethering of RNA polymerase II gene DNA at nuclear periphery"/>
    <property type="evidence" value="ECO:0007669"/>
    <property type="project" value="TreeGrafter"/>
</dbReference>
<dbReference type="OrthoDB" id="10252687at2759"/>
<organism evidence="3 4">
    <name type="scientific">Coprinellus micaceus</name>
    <name type="common">Glistening ink-cap mushroom</name>
    <name type="synonym">Coprinus micaceus</name>
    <dbReference type="NCBI Taxonomy" id="71717"/>
    <lineage>
        <taxon>Eukaryota</taxon>
        <taxon>Fungi</taxon>
        <taxon>Dikarya</taxon>
        <taxon>Basidiomycota</taxon>
        <taxon>Agaricomycotina</taxon>
        <taxon>Agaricomycetes</taxon>
        <taxon>Agaricomycetidae</taxon>
        <taxon>Agaricales</taxon>
        <taxon>Agaricineae</taxon>
        <taxon>Psathyrellaceae</taxon>
        <taxon>Coprinellus</taxon>
    </lineage>
</organism>
<dbReference type="SMART" id="SM00753">
    <property type="entry name" value="PAM"/>
    <property type="match status" value="1"/>
</dbReference>
<evidence type="ECO:0000313" key="4">
    <source>
        <dbReference type="Proteomes" id="UP000298030"/>
    </source>
</evidence>
<sequence length="435" mass="49807">MPMQFTTYLTQLNDALNAENGPNLANLLRPTSPHGKDLVKEFRNPTKAALSRYEGSMQSPWDEIAIQYVLVCGHIAKKRYVEAFKEESQLVSLFYRFFPENRGWTLPALFSILKDLKELAHDADASSREGSQEKTDSMEEAARTITKAFGLCMTDRTSPVNESRKWGVYYVVVLVLKCYFRVKRISLSKNILRALHANNDIPPLASYPRSHQVTYRYYIGMLAFLNEEFDKAEQELTLAFYHCHNGAHKNKERILAYLIPLRMLKGNLPSALLLSRFPNISTIYTPFINAIRAGDVQGYDRALEENELKLLDLNLWVSVEKARELCLRGLFRKVYVPLAFISALILDEFRRCLYPFPSSWLAVDKSTRMPISLFHTGLQVAGVHVDLEEAECYVANMIYKGLMRGYISHEKQTVVLAKENSFPKVSDRPNPFALI</sequence>
<evidence type="ECO:0000259" key="2">
    <source>
        <dbReference type="PROSITE" id="PS50250"/>
    </source>
</evidence>
<dbReference type="GO" id="GO:0016973">
    <property type="term" value="P:poly(A)+ mRNA export from nucleus"/>
    <property type="evidence" value="ECO:0007669"/>
    <property type="project" value="TreeGrafter"/>
</dbReference>
<keyword evidence="4" id="KW-1185">Reference proteome</keyword>
<dbReference type="PANTHER" id="PTHR12732:SF0">
    <property type="entry name" value="PCI DOMAIN-CONTAINING PROTEIN 2"/>
    <property type="match status" value="1"/>
</dbReference>
<dbReference type="STRING" id="71717.A0A4Y7TSG1"/>
<dbReference type="GO" id="GO:0003723">
    <property type="term" value="F:RNA binding"/>
    <property type="evidence" value="ECO:0007669"/>
    <property type="project" value="InterPro"/>
</dbReference>
<evidence type="ECO:0000256" key="1">
    <source>
        <dbReference type="ARBA" id="ARBA00025771"/>
    </source>
</evidence>
<comment type="caution">
    <text evidence="3">The sequence shown here is derived from an EMBL/GenBank/DDBJ whole genome shotgun (WGS) entry which is preliminary data.</text>
</comment>
<gene>
    <name evidence="3" type="ORF">FA13DRAFT_888020</name>
</gene>
<dbReference type="PANTHER" id="PTHR12732">
    <property type="entry name" value="UNCHARACTERIZED PROTEASOME COMPONENT REGION PCI-CONTAINING"/>
    <property type="match status" value="1"/>
</dbReference>
<dbReference type="Pfam" id="PF01399">
    <property type="entry name" value="PCI"/>
    <property type="match status" value="1"/>
</dbReference>
<comment type="similarity">
    <text evidence="1">Belongs to the CSN12 family.</text>
</comment>
<dbReference type="GO" id="GO:0070390">
    <property type="term" value="C:transcription export complex 2"/>
    <property type="evidence" value="ECO:0007669"/>
    <property type="project" value="TreeGrafter"/>
</dbReference>
<reference evidence="3 4" key="1">
    <citation type="journal article" date="2019" name="Nat. Ecol. Evol.">
        <title>Megaphylogeny resolves global patterns of mushroom evolution.</title>
        <authorList>
            <person name="Varga T."/>
            <person name="Krizsan K."/>
            <person name="Foldi C."/>
            <person name="Dima B."/>
            <person name="Sanchez-Garcia M."/>
            <person name="Sanchez-Ramirez S."/>
            <person name="Szollosi G.J."/>
            <person name="Szarkandi J.G."/>
            <person name="Papp V."/>
            <person name="Albert L."/>
            <person name="Andreopoulos W."/>
            <person name="Angelini C."/>
            <person name="Antonin V."/>
            <person name="Barry K.W."/>
            <person name="Bougher N.L."/>
            <person name="Buchanan P."/>
            <person name="Buyck B."/>
            <person name="Bense V."/>
            <person name="Catcheside P."/>
            <person name="Chovatia M."/>
            <person name="Cooper J."/>
            <person name="Damon W."/>
            <person name="Desjardin D."/>
            <person name="Finy P."/>
            <person name="Geml J."/>
            <person name="Haridas S."/>
            <person name="Hughes K."/>
            <person name="Justo A."/>
            <person name="Karasinski D."/>
            <person name="Kautmanova I."/>
            <person name="Kiss B."/>
            <person name="Kocsube S."/>
            <person name="Kotiranta H."/>
            <person name="LaButti K.M."/>
            <person name="Lechner B.E."/>
            <person name="Liimatainen K."/>
            <person name="Lipzen A."/>
            <person name="Lukacs Z."/>
            <person name="Mihaltcheva S."/>
            <person name="Morgado L.N."/>
            <person name="Niskanen T."/>
            <person name="Noordeloos M.E."/>
            <person name="Ohm R.A."/>
            <person name="Ortiz-Santana B."/>
            <person name="Ovrebo C."/>
            <person name="Racz N."/>
            <person name="Riley R."/>
            <person name="Savchenko A."/>
            <person name="Shiryaev A."/>
            <person name="Soop K."/>
            <person name="Spirin V."/>
            <person name="Szebenyi C."/>
            <person name="Tomsovsky M."/>
            <person name="Tulloss R.E."/>
            <person name="Uehling J."/>
            <person name="Grigoriev I.V."/>
            <person name="Vagvolgyi C."/>
            <person name="Papp T."/>
            <person name="Martin F.M."/>
            <person name="Miettinen O."/>
            <person name="Hibbett D.S."/>
            <person name="Nagy L.G."/>
        </authorList>
    </citation>
    <scope>NUCLEOTIDE SEQUENCE [LARGE SCALE GENOMIC DNA]</scope>
    <source>
        <strain evidence="3 4">FP101781</strain>
    </source>
</reference>
<name>A0A4Y7TSG1_COPMI</name>